<dbReference type="Gramene" id="KCW48870">
    <property type="protein sequence ID" value="KCW48870"/>
    <property type="gene ID" value="EUGRSUZ_K02498"/>
</dbReference>
<name>A0A059A6A4_EUCGR</name>
<sequence length="76" mass="8972">MSTCCNLPSFSKFKDTNTDRLVDVLLTPDQARQNGPRRRDFLIFQLIKKFKNEQLQDKVQNFLQTLKNKNFFSNST</sequence>
<gene>
    <name evidence="1" type="ORF">EUGRSUZ_K02498</name>
</gene>
<reference evidence="1" key="1">
    <citation type="submission" date="2013-07" db="EMBL/GenBank/DDBJ databases">
        <title>The genome of Eucalyptus grandis.</title>
        <authorList>
            <person name="Schmutz J."/>
            <person name="Hayes R."/>
            <person name="Myburg A."/>
            <person name="Tuskan G."/>
            <person name="Grattapaglia D."/>
            <person name="Rokhsar D.S."/>
        </authorList>
    </citation>
    <scope>NUCLEOTIDE SEQUENCE</scope>
    <source>
        <tissue evidence="1">Leaf extractions</tissue>
    </source>
</reference>
<proteinExistence type="predicted"/>
<dbReference type="AlphaFoldDB" id="A0A059A6A4"/>
<evidence type="ECO:0000313" key="1">
    <source>
        <dbReference type="EMBL" id="KCW48870.1"/>
    </source>
</evidence>
<dbReference type="InParanoid" id="A0A059A6A4"/>
<dbReference type="EMBL" id="KK198763">
    <property type="protein sequence ID" value="KCW48870.1"/>
    <property type="molecule type" value="Genomic_DNA"/>
</dbReference>
<accession>A0A059A6A4</accession>
<protein>
    <submittedName>
        <fullName evidence="1">Uncharacterized protein</fullName>
    </submittedName>
</protein>
<organism evidence="1">
    <name type="scientific">Eucalyptus grandis</name>
    <name type="common">Flooded gum</name>
    <dbReference type="NCBI Taxonomy" id="71139"/>
    <lineage>
        <taxon>Eukaryota</taxon>
        <taxon>Viridiplantae</taxon>
        <taxon>Streptophyta</taxon>
        <taxon>Embryophyta</taxon>
        <taxon>Tracheophyta</taxon>
        <taxon>Spermatophyta</taxon>
        <taxon>Magnoliopsida</taxon>
        <taxon>eudicotyledons</taxon>
        <taxon>Gunneridae</taxon>
        <taxon>Pentapetalae</taxon>
        <taxon>rosids</taxon>
        <taxon>malvids</taxon>
        <taxon>Myrtales</taxon>
        <taxon>Myrtaceae</taxon>
        <taxon>Myrtoideae</taxon>
        <taxon>Eucalypteae</taxon>
        <taxon>Eucalyptus</taxon>
    </lineage>
</organism>